<dbReference type="Gene3D" id="1.10.10.10">
    <property type="entry name" value="Winged helix-like DNA-binding domain superfamily/Winged helix DNA-binding domain"/>
    <property type="match status" value="1"/>
</dbReference>
<feature type="domain" description="HTH marR-type" evidence="1">
    <location>
        <begin position="21"/>
        <end position="157"/>
    </location>
</feature>
<dbReference type="Pfam" id="PF12802">
    <property type="entry name" value="MarR_2"/>
    <property type="match status" value="1"/>
</dbReference>
<organism evidence="2 3">
    <name type="scientific">Pedococcus dokdonensis</name>
    <dbReference type="NCBI Taxonomy" id="443156"/>
    <lineage>
        <taxon>Bacteria</taxon>
        <taxon>Bacillati</taxon>
        <taxon>Actinomycetota</taxon>
        <taxon>Actinomycetes</taxon>
        <taxon>Micrococcales</taxon>
        <taxon>Intrasporangiaceae</taxon>
        <taxon>Pedococcus</taxon>
    </lineage>
</organism>
<dbReference type="PANTHER" id="PTHR33164">
    <property type="entry name" value="TRANSCRIPTIONAL REGULATOR, MARR FAMILY"/>
    <property type="match status" value="1"/>
</dbReference>
<dbReference type="AlphaFoldDB" id="A0A1H0UCD0"/>
<proteinExistence type="predicted"/>
<dbReference type="GO" id="GO:0003700">
    <property type="term" value="F:DNA-binding transcription factor activity"/>
    <property type="evidence" value="ECO:0007669"/>
    <property type="project" value="InterPro"/>
</dbReference>
<accession>A0A1H0UCD0</accession>
<reference evidence="3" key="1">
    <citation type="submission" date="2016-10" db="EMBL/GenBank/DDBJ databases">
        <authorList>
            <person name="Varghese N."/>
            <person name="Submissions S."/>
        </authorList>
    </citation>
    <scope>NUCLEOTIDE SEQUENCE [LARGE SCALE GENOMIC DNA]</scope>
    <source>
        <strain evidence="3">DSM 22329</strain>
    </source>
</reference>
<evidence type="ECO:0000313" key="2">
    <source>
        <dbReference type="EMBL" id="SDP63962.1"/>
    </source>
</evidence>
<dbReference type="PANTHER" id="PTHR33164:SF106">
    <property type="entry name" value="TRANSCRIPTIONAL REGULATORY PROTEIN"/>
    <property type="match status" value="1"/>
</dbReference>
<dbReference type="SMART" id="SM00347">
    <property type="entry name" value="HTH_MARR"/>
    <property type="match status" value="1"/>
</dbReference>
<gene>
    <name evidence="2" type="ORF">SAMN04489867_3247</name>
</gene>
<dbReference type="InterPro" id="IPR000835">
    <property type="entry name" value="HTH_MarR-typ"/>
</dbReference>
<dbReference type="PRINTS" id="PR00598">
    <property type="entry name" value="HTHMARR"/>
</dbReference>
<dbReference type="GO" id="GO:0003677">
    <property type="term" value="F:DNA binding"/>
    <property type="evidence" value="ECO:0007669"/>
    <property type="project" value="UniProtKB-KW"/>
</dbReference>
<keyword evidence="2" id="KW-0238">DNA-binding</keyword>
<dbReference type="InterPro" id="IPR036388">
    <property type="entry name" value="WH-like_DNA-bd_sf"/>
</dbReference>
<sequence>MSPRQRHGSASATEPAAEPVPGAIIDALRAFTTAMDRYIDVHGGAVGMHRTDLVALAHVMDAGRTGDHLTPTELAAALNLSAPATSALLGRLESVGHVQRTHASSDRRRVSIEMTPDAMTVGRQVFGPLGVEMRAAIGKYSQDQQELVLRFLDDVLAATARATRPDEPAGAPGSRESTT</sequence>
<protein>
    <submittedName>
        <fullName evidence="2">DNA-binding transcriptional regulator, MarR family</fullName>
    </submittedName>
</protein>
<dbReference type="GO" id="GO:0006950">
    <property type="term" value="P:response to stress"/>
    <property type="evidence" value="ECO:0007669"/>
    <property type="project" value="TreeGrafter"/>
</dbReference>
<evidence type="ECO:0000259" key="1">
    <source>
        <dbReference type="PROSITE" id="PS50995"/>
    </source>
</evidence>
<name>A0A1H0UCD0_9MICO</name>
<dbReference type="EMBL" id="LT629711">
    <property type="protein sequence ID" value="SDP63962.1"/>
    <property type="molecule type" value="Genomic_DNA"/>
</dbReference>
<dbReference type="InterPro" id="IPR036390">
    <property type="entry name" value="WH_DNA-bd_sf"/>
</dbReference>
<dbReference type="InterPro" id="IPR039422">
    <property type="entry name" value="MarR/SlyA-like"/>
</dbReference>
<keyword evidence="3" id="KW-1185">Reference proteome</keyword>
<dbReference type="STRING" id="443156.SAMN04489867_3247"/>
<dbReference type="PROSITE" id="PS50995">
    <property type="entry name" value="HTH_MARR_2"/>
    <property type="match status" value="1"/>
</dbReference>
<dbReference type="SUPFAM" id="SSF46785">
    <property type="entry name" value="Winged helix' DNA-binding domain"/>
    <property type="match status" value="1"/>
</dbReference>
<dbReference type="RefSeq" id="WP_091787778.1">
    <property type="nucleotide sequence ID" value="NZ_LT629711.1"/>
</dbReference>
<dbReference type="OrthoDB" id="162531at2"/>
<dbReference type="Proteomes" id="UP000199077">
    <property type="component" value="Chromosome I"/>
</dbReference>
<evidence type="ECO:0000313" key="3">
    <source>
        <dbReference type="Proteomes" id="UP000199077"/>
    </source>
</evidence>